<evidence type="ECO:0000256" key="4">
    <source>
        <dbReference type="ARBA" id="ARBA00023273"/>
    </source>
</evidence>
<dbReference type="PeptideAtlas" id="Q9U2A7"/>
<evidence type="ECO:0000256" key="2">
    <source>
        <dbReference type="ARBA" id="ARBA00022490"/>
    </source>
</evidence>
<dbReference type="SMR" id="Q9U2A7"/>
<dbReference type="PaxDb" id="6239-Y48B6A.5"/>
<dbReference type="InterPro" id="IPR000535">
    <property type="entry name" value="MSP_dom"/>
</dbReference>
<evidence type="ECO:0000313" key="10">
    <source>
        <dbReference type="Proteomes" id="UP000001940"/>
    </source>
</evidence>
<dbReference type="GO" id="GO:0031143">
    <property type="term" value="C:pseudopodium"/>
    <property type="evidence" value="ECO:0007669"/>
    <property type="project" value="UniProtKB-SubCell"/>
</dbReference>
<evidence type="ECO:0000256" key="6">
    <source>
        <dbReference type="ARBA" id="ARBA00037818"/>
    </source>
</evidence>
<protein>
    <recommendedName>
        <fullName evidence="7">Major sperm protein</fullName>
    </recommendedName>
</protein>
<organism evidence="9 10">
    <name type="scientific">Caenorhabditis elegans</name>
    <dbReference type="NCBI Taxonomy" id="6239"/>
    <lineage>
        <taxon>Eukaryota</taxon>
        <taxon>Metazoa</taxon>
        <taxon>Ecdysozoa</taxon>
        <taxon>Nematoda</taxon>
        <taxon>Chromadorea</taxon>
        <taxon>Rhabditida</taxon>
        <taxon>Rhabditina</taxon>
        <taxon>Rhabditomorpha</taxon>
        <taxon>Rhabditoidea</taxon>
        <taxon>Rhabditidae</taxon>
        <taxon>Peloderinae</taxon>
        <taxon>Caenorhabditis</taxon>
    </lineage>
</organism>
<comment type="function">
    <text evidence="5 7">Central component in molecular interactions underlying sperm crawling. Forms an extensive filament system that extends from sperm villipoda, along the leading edge of the pseudopod.</text>
</comment>
<gene>
    <name evidence="9" type="ORF">CELE_Y48B6A.5</name>
    <name evidence="9 11" type="ORF">Y48B6A.5</name>
</gene>
<dbReference type="Proteomes" id="UP000001940">
    <property type="component" value="Chromosome II"/>
</dbReference>
<dbReference type="RefSeq" id="NP_496960.1">
    <property type="nucleotide sequence ID" value="NM_064559.1"/>
</dbReference>
<dbReference type="InterPro" id="IPR013783">
    <property type="entry name" value="Ig-like_fold"/>
</dbReference>
<dbReference type="PANTHER" id="PTHR22920:SF24">
    <property type="entry name" value="MAJOR SPERM PROTEIN"/>
    <property type="match status" value="1"/>
</dbReference>
<evidence type="ECO:0000256" key="1">
    <source>
        <dbReference type="ARBA" id="ARBA00004245"/>
    </source>
</evidence>
<dbReference type="eggNOG" id="ENOG502TFHF">
    <property type="taxonomic scope" value="Eukaryota"/>
</dbReference>
<dbReference type="SUPFAM" id="SSF49354">
    <property type="entry name" value="PapD-like"/>
    <property type="match status" value="1"/>
</dbReference>
<evidence type="ECO:0000256" key="5">
    <source>
        <dbReference type="ARBA" id="ARBA00037744"/>
    </source>
</evidence>
<dbReference type="UCSC" id="Y48B6A.5">
    <property type="organism name" value="c. elegans"/>
</dbReference>
<dbReference type="InterPro" id="IPR051155">
    <property type="entry name" value="Nematode_MSP"/>
</dbReference>
<dbReference type="EMBL" id="BX284602">
    <property type="protein sequence ID" value="CAB54441.1"/>
    <property type="molecule type" value="Genomic_DNA"/>
</dbReference>
<dbReference type="OMA" id="DVESEYM"/>
<dbReference type="WormBase" id="Y48B6A.5">
    <property type="protein sequence ID" value="CE22120"/>
    <property type="gene ID" value="WBGene00012979"/>
</dbReference>
<dbReference type="FunCoup" id="Q9U2A7">
    <property type="interactions" value="232"/>
</dbReference>
<proteinExistence type="predicted"/>
<keyword evidence="3 7" id="KW-0206">Cytoskeleton</keyword>
<keyword evidence="4" id="KW-0966">Cell projection</keyword>
<accession>Q9U2A7</accession>
<name>Q9U2A7_CAEEL</name>
<dbReference type="InterPro" id="IPR008962">
    <property type="entry name" value="PapD-like_sf"/>
</dbReference>
<sequence length="424" mass="46619">MALGSIGRRSIRNEMVNAAGDNPSFRGRKVVKPAYEESLLNVEMAERQTAVGGGGGAGSHETRYFGGLIGNKEIFVMTMISVALYLIEGEHAQVVCTALTSVPPAIFSYKVLMNPKSSKEGYHSILFYWTLYGILAVIDQFIGSPQGYNLIKGGLLGAVFIHAFRSNPDAIPPSWKLFVNQATVEMLTSVYTRYDSQGFYQQTESSGFEPRSPTITHFSDVESEYMVDMEQEPLDVSTAVSFLPSLAMQTTQNVSPDYVYNTAAPKTEPLEEESVEPCSTIRINHQKKNFETMSAMTVTCGGAADLVTVPSDRITFSAELRELTIQVTNISQLHVMFALKTNADTHLIAAPTTGIILSGQSMGIRVGVTDNFFKTCADPGKSIDKLAIDYASIPQQLSSSVSKFSPQFFQSQNRRRHAIRVFYQ</sequence>
<keyword evidence="10" id="KW-1185">Reference proteome</keyword>
<evidence type="ECO:0000256" key="3">
    <source>
        <dbReference type="ARBA" id="ARBA00023212"/>
    </source>
</evidence>
<keyword evidence="2" id="KW-0963">Cytoplasm</keyword>
<dbReference type="GO" id="GO:0005856">
    <property type="term" value="C:cytoskeleton"/>
    <property type="evidence" value="ECO:0007669"/>
    <property type="project" value="UniProtKB-SubCell"/>
</dbReference>
<dbReference type="PANTHER" id="PTHR22920">
    <property type="entry name" value="MAJOR SPERM PROTEIN"/>
    <property type="match status" value="1"/>
</dbReference>
<dbReference type="InParanoid" id="Q9U2A7"/>
<feature type="domain" description="MSP" evidence="8">
    <location>
        <begin position="305"/>
        <end position="424"/>
    </location>
</feature>
<dbReference type="STRING" id="6239.Y48B6A.5.1"/>
<dbReference type="CTD" id="190017"/>
<dbReference type="Pfam" id="PF00635">
    <property type="entry name" value="Motile_Sperm"/>
    <property type="match status" value="1"/>
</dbReference>
<comment type="subcellular location">
    <subcellularLocation>
        <location evidence="6">Cell projection</location>
        <location evidence="6">Pseudopodium</location>
    </subcellularLocation>
    <subcellularLocation>
        <location evidence="1">Cytoplasm</location>
        <location evidence="1">Cytoskeleton</location>
    </subcellularLocation>
</comment>
<dbReference type="PIR" id="T26997">
    <property type="entry name" value="T26997"/>
</dbReference>
<dbReference type="OrthoDB" id="5784868at2759"/>
<dbReference type="Bgee" id="WBGene00012979">
    <property type="expression patterns" value="Expressed in material anatomical entity and 2 other cell types or tissues"/>
</dbReference>
<dbReference type="AlphaFoldDB" id="Q9U2A7"/>
<evidence type="ECO:0000313" key="11">
    <source>
        <dbReference type="WormBase" id="Y48B6A.5"/>
    </source>
</evidence>
<dbReference type="AGR" id="WB:WBGene00012979"/>
<dbReference type="GeneID" id="190017"/>
<dbReference type="Gene3D" id="2.60.40.10">
    <property type="entry name" value="Immunoglobulins"/>
    <property type="match status" value="1"/>
</dbReference>
<reference evidence="9 10" key="1">
    <citation type="journal article" date="1998" name="Science">
        <title>Genome sequence of the nematode C. elegans: a platform for investigating biology.</title>
        <authorList>
            <consortium name="The C. elegans sequencing consortium"/>
            <person name="Sulson J.E."/>
            <person name="Waterston R."/>
        </authorList>
    </citation>
    <scope>NUCLEOTIDE SEQUENCE [LARGE SCALE GENOMIC DNA]</scope>
    <source>
        <strain evidence="9 10">Bristol N2</strain>
    </source>
</reference>
<dbReference type="PROSITE" id="PS50202">
    <property type="entry name" value="MSP"/>
    <property type="match status" value="1"/>
</dbReference>
<dbReference type="KEGG" id="cel:CELE_Y48B6A.5"/>
<evidence type="ECO:0000313" key="9">
    <source>
        <dbReference type="EMBL" id="CAB54441.1"/>
    </source>
</evidence>
<evidence type="ECO:0000259" key="8">
    <source>
        <dbReference type="PROSITE" id="PS50202"/>
    </source>
</evidence>
<evidence type="ECO:0000256" key="7">
    <source>
        <dbReference type="RuleBase" id="RU003425"/>
    </source>
</evidence>
<dbReference type="HOGENOM" id="CLU_728109_0_0_1"/>